<organism evidence="5 6">
    <name type="scientific">Aldrovandia affinis</name>
    <dbReference type="NCBI Taxonomy" id="143900"/>
    <lineage>
        <taxon>Eukaryota</taxon>
        <taxon>Metazoa</taxon>
        <taxon>Chordata</taxon>
        <taxon>Craniata</taxon>
        <taxon>Vertebrata</taxon>
        <taxon>Euteleostomi</taxon>
        <taxon>Actinopterygii</taxon>
        <taxon>Neopterygii</taxon>
        <taxon>Teleostei</taxon>
        <taxon>Notacanthiformes</taxon>
        <taxon>Halosauridae</taxon>
        <taxon>Aldrovandia</taxon>
    </lineage>
</organism>
<sequence>MITPVTVKDQLESPEIDMRSFPHNIVFVRAGSNLKFEIPLSGRPLPKRVIKGNEYIFRVRGVNKYGIGDPLESEPVVAKNAFVIPGKPSKPEVSMITKSTMTVIWERPVTDGGSDVDGYYLEKREKKSLSWFKVIKSSIRDSRQKVSNLTEGNEYQYRVCAINKAGEGQYSDVSDFYKAADPVDPPSEPTKLKVVDSTKTSITLGWVKPVYDGGSEITSYIVEQKLSGEIEWVVISSKGEVRTTEYVVSYLKPGVYYFFRVSAVNSVGHGQPIEMAQPVQAKDILEEADVDLDVTMSTQYTAKAGKDLDIMIPLKVSPPSQSSGLIMTRDESVSPSIEFSGEKSVTVKAGENININAVISGRPVPQVTWFKDGKEIDKKMMIDITTAIGSSTVFIGDVNRNHRGVYSVEAKNSSGTKKEDILVRVQDTPGKPDGPVRFTNIAADKATIWWNPPENDGCSAITQYVIEKRETSRISWALVTDKCEACSFNATKLIKGNEYQFRISAVNKFGVGKPLDSEPIVAEVQFSVPDAPGTPDSTHVTGDSITVTWTRPKSDGGNEIKHYILERREKKSLQWYTSTRAMAIIKFCDRNDTGKYILTVKNASGVKTASVNVKVLDTPGPCEDKIKISRVTEEKCTISWKIPLEDGGDSVAHYIVERRETSRLNWAIVETECKTLSCVATRMIKNNEYIFRPSMQLVTVNQVKHPSMPSVESQLILLLPLRFLVLQIVPSTALA</sequence>
<name>A0AAD7T9P2_9TELE</name>
<comment type="caution">
    <text evidence="5">The sequence shown here is derived from an EMBL/GenBank/DDBJ whole genome shotgun (WGS) entry which is preliminary data.</text>
</comment>
<dbReference type="GO" id="GO:0008307">
    <property type="term" value="F:structural constituent of muscle"/>
    <property type="evidence" value="ECO:0007669"/>
    <property type="project" value="TreeGrafter"/>
</dbReference>
<keyword evidence="2" id="KW-0393">Immunoglobulin domain</keyword>
<dbReference type="Proteomes" id="UP001221898">
    <property type="component" value="Unassembled WGS sequence"/>
</dbReference>
<dbReference type="SMART" id="SM00409">
    <property type="entry name" value="IG"/>
    <property type="match status" value="2"/>
</dbReference>
<dbReference type="InterPro" id="IPR003598">
    <property type="entry name" value="Ig_sub2"/>
</dbReference>
<gene>
    <name evidence="5" type="ORF">AAFF_G00328200</name>
</gene>
<dbReference type="InterPro" id="IPR036116">
    <property type="entry name" value="FN3_sf"/>
</dbReference>
<evidence type="ECO:0000259" key="3">
    <source>
        <dbReference type="PROSITE" id="PS50835"/>
    </source>
</evidence>
<dbReference type="CDD" id="cd00063">
    <property type="entry name" value="FN3"/>
    <property type="match status" value="4"/>
</dbReference>
<dbReference type="FunFam" id="2.60.40.10:FF:000012">
    <property type="entry name" value="titin isoform X1"/>
    <property type="match status" value="1"/>
</dbReference>
<dbReference type="SUPFAM" id="SSF48726">
    <property type="entry name" value="Immunoglobulin"/>
    <property type="match status" value="1"/>
</dbReference>
<dbReference type="PROSITE" id="PS50853">
    <property type="entry name" value="FN3"/>
    <property type="match status" value="5"/>
</dbReference>
<dbReference type="EMBL" id="JAINUG010000005">
    <property type="protein sequence ID" value="KAJ8416942.1"/>
    <property type="molecule type" value="Genomic_DNA"/>
</dbReference>
<dbReference type="Pfam" id="PF00041">
    <property type="entry name" value="fn3"/>
    <property type="match status" value="3"/>
</dbReference>
<evidence type="ECO:0000256" key="2">
    <source>
        <dbReference type="ARBA" id="ARBA00023319"/>
    </source>
</evidence>
<feature type="domain" description="Fibronectin type-III" evidence="4">
    <location>
        <begin position="87"/>
        <end position="182"/>
    </location>
</feature>
<accession>A0AAD7T9P2</accession>
<dbReference type="FunFam" id="2.60.40.10:FF:000002">
    <property type="entry name" value="Titin a"/>
    <property type="match status" value="1"/>
</dbReference>
<evidence type="ECO:0000259" key="4">
    <source>
        <dbReference type="PROSITE" id="PS50853"/>
    </source>
</evidence>
<dbReference type="PROSITE" id="PS50835">
    <property type="entry name" value="IG_LIKE"/>
    <property type="match status" value="1"/>
</dbReference>
<dbReference type="Pfam" id="PF07679">
    <property type="entry name" value="I-set"/>
    <property type="match status" value="1"/>
</dbReference>
<dbReference type="GO" id="GO:0031430">
    <property type="term" value="C:M band"/>
    <property type="evidence" value="ECO:0007669"/>
    <property type="project" value="TreeGrafter"/>
</dbReference>
<dbReference type="FunFam" id="2.60.40.10:FF:000135">
    <property type="entry name" value="Titin a"/>
    <property type="match status" value="1"/>
</dbReference>
<evidence type="ECO:0000313" key="6">
    <source>
        <dbReference type="Proteomes" id="UP001221898"/>
    </source>
</evidence>
<evidence type="ECO:0000256" key="1">
    <source>
        <dbReference type="ARBA" id="ARBA00022737"/>
    </source>
</evidence>
<dbReference type="SUPFAM" id="SSF49265">
    <property type="entry name" value="Fibronectin type III"/>
    <property type="match status" value="4"/>
</dbReference>
<feature type="domain" description="Fibronectin type-III" evidence="4">
    <location>
        <begin position="622"/>
        <end position="721"/>
    </location>
</feature>
<dbReference type="InterPro" id="IPR036179">
    <property type="entry name" value="Ig-like_dom_sf"/>
</dbReference>
<dbReference type="SMART" id="SM00060">
    <property type="entry name" value="FN3"/>
    <property type="match status" value="5"/>
</dbReference>
<feature type="domain" description="Fibronectin type-III" evidence="4">
    <location>
        <begin position="432"/>
        <end position="525"/>
    </location>
</feature>
<dbReference type="InterPro" id="IPR007110">
    <property type="entry name" value="Ig-like_dom"/>
</dbReference>
<dbReference type="PRINTS" id="PR00014">
    <property type="entry name" value="FNTYPEIII"/>
</dbReference>
<dbReference type="PANTHER" id="PTHR14340:SF13">
    <property type="entry name" value="TITIN"/>
    <property type="match status" value="1"/>
</dbReference>
<proteinExistence type="predicted"/>
<dbReference type="GO" id="GO:0048738">
    <property type="term" value="P:cardiac muscle tissue development"/>
    <property type="evidence" value="ECO:0007669"/>
    <property type="project" value="TreeGrafter"/>
</dbReference>
<dbReference type="InterPro" id="IPR003599">
    <property type="entry name" value="Ig_sub"/>
</dbReference>
<evidence type="ECO:0000313" key="5">
    <source>
        <dbReference type="EMBL" id="KAJ8416942.1"/>
    </source>
</evidence>
<feature type="domain" description="Fibronectin type-III" evidence="4">
    <location>
        <begin position="531"/>
        <end position="621"/>
    </location>
</feature>
<protein>
    <recommendedName>
        <fullName evidence="7">Titin</fullName>
    </recommendedName>
</protein>
<keyword evidence="6" id="KW-1185">Reference proteome</keyword>
<evidence type="ECO:0008006" key="7">
    <source>
        <dbReference type="Google" id="ProtNLM"/>
    </source>
</evidence>
<dbReference type="InterPro" id="IPR013098">
    <property type="entry name" value="Ig_I-set"/>
</dbReference>
<dbReference type="InterPro" id="IPR003961">
    <property type="entry name" value="FN3_dom"/>
</dbReference>
<dbReference type="InterPro" id="IPR013783">
    <property type="entry name" value="Ig-like_fold"/>
</dbReference>
<feature type="domain" description="Ig-like" evidence="3">
    <location>
        <begin position="335"/>
        <end position="424"/>
    </location>
</feature>
<dbReference type="SMART" id="SM00408">
    <property type="entry name" value="IGc2"/>
    <property type="match status" value="1"/>
</dbReference>
<dbReference type="FunFam" id="2.60.40.10:FF:000034">
    <property type="entry name" value="Titin isoform A"/>
    <property type="match status" value="1"/>
</dbReference>
<feature type="domain" description="Fibronectin type-III" evidence="4">
    <location>
        <begin position="185"/>
        <end position="284"/>
    </location>
</feature>
<keyword evidence="1" id="KW-0677">Repeat</keyword>
<dbReference type="GO" id="GO:0045214">
    <property type="term" value="P:sarcomere organization"/>
    <property type="evidence" value="ECO:0007669"/>
    <property type="project" value="TreeGrafter"/>
</dbReference>
<dbReference type="AlphaFoldDB" id="A0AAD7T9P2"/>
<dbReference type="PANTHER" id="PTHR14340">
    <property type="entry name" value="MICROFIBRIL-ASSOCIATED GLYCOPROTEIN 3"/>
    <property type="match status" value="1"/>
</dbReference>
<reference evidence="5" key="1">
    <citation type="journal article" date="2023" name="Science">
        <title>Genome structures resolve the early diversification of teleost fishes.</title>
        <authorList>
            <person name="Parey E."/>
            <person name="Louis A."/>
            <person name="Montfort J."/>
            <person name="Bouchez O."/>
            <person name="Roques C."/>
            <person name="Iampietro C."/>
            <person name="Lluch J."/>
            <person name="Castinel A."/>
            <person name="Donnadieu C."/>
            <person name="Desvignes T."/>
            <person name="Floi Bucao C."/>
            <person name="Jouanno E."/>
            <person name="Wen M."/>
            <person name="Mejri S."/>
            <person name="Dirks R."/>
            <person name="Jansen H."/>
            <person name="Henkel C."/>
            <person name="Chen W.J."/>
            <person name="Zahm M."/>
            <person name="Cabau C."/>
            <person name="Klopp C."/>
            <person name="Thompson A.W."/>
            <person name="Robinson-Rechavi M."/>
            <person name="Braasch I."/>
            <person name="Lecointre G."/>
            <person name="Bobe J."/>
            <person name="Postlethwait J.H."/>
            <person name="Berthelot C."/>
            <person name="Roest Crollius H."/>
            <person name="Guiguen Y."/>
        </authorList>
    </citation>
    <scope>NUCLEOTIDE SEQUENCE</scope>
    <source>
        <strain evidence="5">NC1722</strain>
    </source>
</reference>
<dbReference type="Gene3D" id="2.60.40.10">
    <property type="entry name" value="Immunoglobulins"/>
    <property type="match status" value="6"/>
</dbReference>